<dbReference type="PROSITE" id="PS00108">
    <property type="entry name" value="PROTEIN_KINASE_ST"/>
    <property type="match status" value="1"/>
</dbReference>
<dbReference type="Gene3D" id="1.25.40.10">
    <property type="entry name" value="Tetratricopeptide repeat domain"/>
    <property type="match status" value="2"/>
</dbReference>
<dbReference type="PANTHER" id="PTHR43289">
    <property type="entry name" value="MITOGEN-ACTIVATED PROTEIN KINASE KINASE KINASE 20-RELATED"/>
    <property type="match status" value="1"/>
</dbReference>
<dbReference type="InterPro" id="IPR011990">
    <property type="entry name" value="TPR-like_helical_dom_sf"/>
</dbReference>
<keyword evidence="1" id="KW-0808">Transferase</keyword>
<organism evidence="10 11">
    <name type="scientific">Eiseniibacteriota bacterium</name>
    <dbReference type="NCBI Taxonomy" id="2212470"/>
    <lineage>
        <taxon>Bacteria</taxon>
        <taxon>Candidatus Eiseniibacteriota</taxon>
    </lineage>
</organism>
<dbReference type="Gene3D" id="3.30.200.20">
    <property type="entry name" value="Phosphorylase Kinase, domain 1"/>
    <property type="match status" value="1"/>
</dbReference>
<dbReference type="Proteomes" id="UP000580839">
    <property type="component" value="Unassembled WGS sequence"/>
</dbReference>
<dbReference type="CDD" id="cd14014">
    <property type="entry name" value="STKc_PknB_like"/>
    <property type="match status" value="1"/>
</dbReference>
<dbReference type="SMART" id="SM00028">
    <property type="entry name" value="TPR"/>
    <property type="match status" value="6"/>
</dbReference>
<accession>A0A849SI47</accession>
<keyword evidence="5" id="KW-0802">TPR repeat</keyword>
<dbReference type="PROSITE" id="PS50005">
    <property type="entry name" value="TPR"/>
    <property type="match status" value="1"/>
</dbReference>
<dbReference type="PROSITE" id="PS00107">
    <property type="entry name" value="PROTEIN_KINASE_ATP"/>
    <property type="match status" value="1"/>
</dbReference>
<dbReference type="Pfam" id="PF13374">
    <property type="entry name" value="TPR_10"/>
    <property type="match status" value="1"/>
</dbReference>
<evidence type="ECO:0000313" key="10">
    <source>
        <dbReference type="EMBL" id="NOT34266.1"/>
    </source>
</evidence>
<proteinExistence type="predicted"/>
<comment type="caution">
    <text evidence="10">The sequence shown here is derived from an EMBL/GenBank/DDBJ whole genome shotgun (WGS) entry which is preliminary data.</text>
</comment>
<dbReference type="PROSITE" id="PS50011">
    <property type="entry name" value="PROTEIN_KINASE_DOM"/>
    <property type="match status" value="1"/>
</dbReference>
<keyword evidence="3" id="KW-0418">Kinase</keyword>
<dbReference type="SUPFAM" id="SSF56112">
    <property type="entry name" value="Protein kinase-like (PK-like)"/>
    <property type="match status" value="1"/>
</dbReference>
<keyword evidence="8" id="KW-0812">Transmembrane</keyword>
<gene>
    <name evidence="10" type="ORF">HOP12_08875</name>
</gene>
<dbReference type="AlphaFoldDB" id="A0A849SI47"/>
<dbReference type="InterPro" id="IPR011009">
    <property type="entry name" value="Kinase-like_dom_sf"/>
</dbReference>
<reference evidence="10 11" key="1">
    <citation type="submission" date="2020-04" db="EMBL/GenBank/DDBJ databases">
        <title>Metagenomic profiling of ammonia- and methane-oxidizing microorganisms in a Dutch drinking water treatment plant.</title>
        <authorList>
            <person name="Poghosyan L."/>
            <person name="Leucker S."/>
        </authorList>
    </citation>
    <scope>NUCLEOTIDE SEQUENCE [LARGE SCALE GENOMIC DNA]</scope>
    <source>
        <strain evidence="10">S-RSF-IL-03</strain>
    </source>
</reference>
<feature type="transmembrane region" description="Helical" evidence="8">
    <location>
        <begin position="360"/>
        <end position="383"/>
    </location>
</feature>
<evidence type="ECO:0000256" key="5">
    <source>
        <dbReference type="PROSITE-ProRule" id="PRU00339"/>
    </source>
</evidence>
<dbReference type="InterPro" id="IPR000719">
    <property type="entry name" value="Prot_kinase_dom"/>
</dbReference>
<protein>
    <submittedName>
        <fullName evidence="10">Tetratricopeptide repeat protein</fullName>
    </submittedName>
</protein>
<evidence type="ECO:0000256" key="3">
    <source>
        <dbReference type="ARBA" id="ARBA00022777"/>
    </source>
</evidence>
<evidence type="ECO:0000313" key="11">
    <source>
        <dbReference type="Proteomes" id="UP000580839"/>
    </source>
</evidence>
<evidence type="ECO:0000256" key="2">
    <source>
        <dbReference type="ARBA" id="ARBA00022741"/>
    </source>
</evidence>
<dbReference type="Pfam" id="PF00069">
    <property type="entry name" value="Pkinase"/>
    <property type="match status" value="1"/>
</dbReference>
<evidence type="ECO:0000256" key="7">
    <source>
        <dbReference type="SAM" id="MobiDB-lite"/>
    </source>
</evidence>
<dbReference type="InterPro" id="IPR008271">
    <property type="entry name" value="Ser/Thr_kinase_AS"/>
</dbReference>
<dbReference type="GO" id="GO:0005524">
    <property type="term" value="F:ATP binding"/>
    <property type="evidence" value="ECO:0007669"/>
    <property type="project" value="UniProtKB-UniRule"/>
</dbReference>
<evidence type="ECO:0000256" key="4">
    <source>
        <dbReference type="ARBA" id="ARBA00022840"/>
    </source>
</evidence>
<dbReference type="InterPro" id="IPR019734">
    <property type="entry name" value="TPR_rpt"/>
</dbReference>
<keyword evidence="8" id="KW-1133">Transmembrane helix</keyword>
<dbReference type="SUPFAM" id="SSF48452">
    <property type="entry name" value="TPR-like"/>
    <property type="match status" value="2"/>
</dbReference>
<dbReference type="EMBL" id="JABFRW010000103">
    <property type="protein sequence ID" value="NOT34266.1"/>
    <property type="molecule type" value="Genomic_DNA"/>
</dbReference>
<dbReference type="SMART" id="SM00220">
    <property type="entry name" value="S_TKc"/>
    <property type="match status" value="1"/>
</dbReference>
<feature type="domain" description="Protein kinase" evidence="9">
    <location>
        <begin position="47"/>
        <end position="334"/>
    </location>
</feature>
<dbReference type="Pfam" id="PF13424">
    <property type="entry name" value="TPR_12"/>
    <property type="match status" value="1"/>
</dbReference>
<evidence type="ECO:0000256" key="1">
    <source>
        <dbReference type="ARBA" id="ARBA00022679"/>
    </source>
</evidence>
<evidence type="ECO:0000256" key="8">
    <source>
        <dbReference type="SAM" id="Phobius"/>
    </source>
</evidence>
<keyword evidence="2 6" id="KW-0547">Nucleotide-binding</keyword>
<dbReference type="PANTHER" id="PTHR43289:SF6">
    <property type="entry name" value="SERINE_THREONINE-PROTEIN KINASE NEKL-3"/>
    <property type="match status" value="1"/>
</dbReference>
<sequence length="823" mass="89682">MNDLDRPGDSPADAETMAGDATPTLSSHGKPPHHDSIRALPEHIGEYRILGILGQGGMGVVYEAEQPSPRRLVALKVVRGTEIVDDLRLKMFEREASTLARLDHPNIGKIYQSGRTPEGRHYFAMELVRGPSLGEWLTSRPANPDRTEIELRLRLFRQICDAVHYAHQRGVIHRDLKPSNLIVTDAPASATGSSPLNAMVRILDFGLARITEEDIGASQVTETGDIKGTLPYMAPEQARGESGAIDVRTDVYALGVILYEMLTRQRPYAVDATSLLSAVRVICEQAPRPLAEVWQSSLRLDPDLTTIVGAALEKEPDRRYASAAAFSDDVERFLTSQPIQARPASTMYQIKKLVARRKPLFATAAVALLLLVVAAIGLGVLYVRSVESERLARLEAATATRTSEFLVNLFEQANPEKTRGATLTARQVVDVGARQVRDELASEPAMQARMMGALGRVYLSLGIPDSALSMTDASVALRRKHLRAGDAEIAQGVAQQARVFEELGMVKESRAAYAEAVERYEALGASGTDGLIATLGNSSSALDDAGEYGEANRGLDRALSLLSQRRPPDEERLLNLLIGQANIRLHTRQTDSALTILDRALTLTRRLHGENHHLTGNVLTALFSANSQAKHLDRAREFAFAALKVHRAIYGEDHPKVARDLGNVAISFAEDAKGDEARPYFEQSIEVLIRVYGPNHPEVAQGWMNLGLLELQSGHVPRALELLQRSVSIHERVSASSPSLALSLYHLAAARSALGQHDQALRALLRVLAMDEKMHGPESADVSDDLEAVASVQRDLGLTAEATRNETRMNAIRAKLTKAGAGP</sequence>
<dbReference type="InterPro" id="IPR017441">
    <property type="entry name" value="Protein_kinase_ATP_BS"/>
</dbReference>
<feature type="binding site" evidence="6">
    <location>
        <position position="76"/>
    </location>
    <ligand>
        <name>ATP</name>
        <dbReference type="ChEBI" id="CHEBI:30616"/>
    </ligand>
</feature>
<evidence type="ECO:0000256" key="6">
    <source>
        <dbReference type="PROSITE-ProRule" id="PRU10141"/>
    </source>
</evidence>
<feature type="region of interest" description="Disordered" evidence="7">
    <location>
        <begin position="1"/>
        <end position="35"/>
    </location>
</feature>
<keyword evidence="4 6" id="KW-0067">ATP-binding</keyword>
<dbReference type="GO" id="GO:0004674">
    <property type="term" value="F:protein serine/threonine kinase activity"/>
    <property type="evidence" value="ECO:0007669"/>
    <property type="project" value="TreeGrafter"/>
</dbReference>
<name>A0A849SI47_UNCEI</name>
<dbReference type="Gene3D" id="1.10.510.10">
    <property type="entry name" value="Transferase(Phosphotransferase) domain 1"/>
    <property type="match status" value="1"/>
</dbReference>
<keyword evidence="8" id="KW-0472">Membrane</keyword>
<feature type="repeat" description="TPR" evidence="5">
    <location>
        <begin position="700"/>
        <end position="733"/>
    </location>
</feature>
<evidence type="ECO:0000259" key="9">
    <source>
        <dbReference type="PROSITE" id="PS50011"/>
    </source>
</evidence>